<dbReference type="GO" id="GO:0030288">
    <property type="term" value="C:outer membrane-bounded periplasmic space"/>
    <property type="evidence" value="ECO:0007669"/>
    <property type="project" value="UniProtKB-ARBA"/>
</dbReference>
<feature type="chain" id="PRO_5039682153" evidence="4">
    <location>
        <begin position="21"/>
        <end position="513"/>
    </location>
</feature>
<dbReference type="InterPro" id="IPR039424">
    <property type="entry name" value="SBP_5"/>
</dbReference>
<dbReference type="AlphaFoldDB" id="A0A9D9IBZ7"/>
<evidence type="ECO:0000313" key="7">
    <source>
        <dbReference type="Proteomes" id="UP000810292"/>
    </source>
</evidence>
<comment type="similarity">
    <text evidence="1">Belongs to the bacterial solute-binding protein 5 family.</text>
</comment>
<protein>
    <submittedName>
        <fullName evidence="6">Peptide-binding protein</fullName>
    </submittedName>
</protein>
<accession>A0A9D9IBZ7</accession>
<dbReference type="PANTHER" id="PTHR30290:SF9">
    <property type="entry name" value="OLIGOPEPTIDE-BINDING PROTEIN APPA"/>
    <property type="match status" value="1"/>
</dbReference>
<evidence type="ECO:0000256" key="2">
    <source>
        <dbReference type="ARBA" id="ARBA00022448"/>
    </source>
</evidence>
<sequence length="513" mass="56671">MKRALAILLVLVAMISAVFAMGGKESGSVNESGYKDTIKIAIGADVTSFDPHIGKETPAVAVTNHIYDTLVRVDPVTDEVVPQIAESWEIVSATEYRFHIRQGIKFHNGEDLTADDVKYSLDRAIASAAVSYIVDFIDEVIIEDDYTVLVTLDAPYAPALRNLAVPFAAIVPMDYTSANEDILRTAPVGSGPYKFESWSQNDSTKLVANEEYYDGAPATKYLEFRVVPEAAQRTIALETGEVDLAYDPLTADKQRIRENDDLVLISAPSLTCYYVSMNMNKAPFDNKLVRQAVSHAIDRQLIVDTLYMGDGQAADDLIAPAVFGYFGCGVDEYDPELSKQLLAEAGYPNGFSCTLWVNNNQERVEVCQVIQAMLAEIGIECKLEVMEFGTFISRTTSGEHDMAYFGWVTSTKDGDYTYYSLEHSSQQGAAGNRTFVNDPEVDRLVEIGRTSTDENVRRQAYQDLSIYLKDLANNANLIYTDISAGAGKNVENFVLDPIGYHELQNVSVKASRR</sequence>
<dbReference type="Proteomes" id="UP000810292">
    <property type="component" value="Unassembled WGS sequence"/>
</dbReference>
<reference evidence="6" key="1">
    <citation type="submission" date="2020-10" db="EMBL/GenBank/DDBJ databases">
        <authorList>
            <person name="Gilroy R."/>
        </authorList>
    </citation>
    <scope>NUCLEOTIDE SEQUENCE</scope>
    <source>
        <strain evidence="6">14700</strain>
    </source>
</reference>
<evidence type="ECO:0000259" key="5">
    <source>
        <dbReference type="Pfam" id="PF00496"/>
    </source>
</evidence>
<dbReference type="SUPFAM" id="SSF53850">
    <property type="entry name" value="Periplasmic binding protein-like II"/>
    <property type="match status" value="1"/>
</dbReference>
<dbReference type="PANTHER" id="PTHR30290">
    <property type="entry name" value="PERIPLASMIC BINDING COMPONENT OF ABC TRANSPORTER"/>
    <property type="match status" value="1"/>
</dbReference>
<dbReference type="Gene3D" id="3.90.76.10">
    <property type="entry name" value="Dipeptide-binding Protein, Domain 1"/>
    <property type="match status" value="1"/>
</dbReference>
<evidence type="ECO:0000256" key="4">
    <source>
        <dbReference type="SAM" id="SignalP"/>
    </source>
</evidence>
<evidence type="ECO:0000256" key="3">
    <source>
        <dbReference type="ARBA" id="ARBA00022729"/>
    </source>
</evidence>
<dbReference type="Pfam" id="PF00496">
    <property type="entry name" value="SBP_bac_5"/>
    <property type="match status" value="1"/>
</dbReference>
<organism evidence="6 7">
    <name type="scientific">Candidatus Ornithospirochaeta stercoravium</name>
    <dbReference type="NCBI Taxonomy" id="2840897"/>
    <lineage>
        <taxon>Bacteria</taxon>
        <taxon>Pseudomonadati</taxon>
        <taxon>Spirochaetota</taxon>
        <taxon>Spirochaetia</taxon>
        <taxon>Spirochaetales</taxon>
        <taxon>Spirochaetaceae</taxon>
        <taxon>Spirochaetaceae incertae sedis</taxon>
        <taxon>Candidatus Ornithospirochaeta</taxon>
    </lineage>
</organism>
<dbReference type="Gene3D" id="3.40.190.10">
    <property type="entry name" value="Periplasmic binding protein-like II"/>
    <property type="match status" value="1"/>
</dbReference>
<comment type="caution">
    <text evidence="6">The sequence shown here is derived from an EMBL/GenBank/DDBJ whole genome shotgun (WGS) entry which is preliminary data.</text>
</comment>
<dbReference type="InterPro" id="IPR030678">
    <property type="entry name" value="Peptide/Ni-bd"/>
</dbReference>
<name>A0A9D9IBZ7_9SPIO</name>
<dbReference type="EMBL" id="JADIMF010000143">
    <property type="protein sequence ID" value="MBO8469807.1"/>
    <property type="molecule type" value="Genomic_DNA"/>
</dbReference>
<keyword evidence="3 4" id="KW-0732">Signal</keyword>
<evidence type="ECO:0000256" key="1">
    <source>
        <dbReference type="ARBA" id="ARBA00005695"/>
    </source>
</evidence>
<dbReference type="GO" id="GO:0043190">
    <property type="term" value="C:ATP-binding cassette (ABC) transporter complex"/>
    <property type="evidence" value="ECO:0007669"/>
    <property type="project" value="InterPro"/>
</dbReference>
<dbReference type="GO" id="GO:1904680">
    <property type="term" value="F:peptide transmembrane transporter activity"/>
    <property type="evidence" value="ECO:0007669"/>
    <property type="project" value="TreeGrafter"/>
</dbReference>
<dbReference type="PIRSF" id="PIRSF002741">
    <property type="entry name" value="MppA"/>
    <property type="match status" value="1"/>
</dbReference>
<proteinExistence type="inferred from homology"/>
<dbReference type="GO" id="GO:0015833">
    <property type="term" value="P:peptide transport"/>
    <property type="evidence" value="ECO:0007669"/>
    <property type="project" value="TreeGrafter"/>
</dbReference>
<feature type="signal peptide" evidence="4">
    <location>
        <begin position="1"/>
        <end position="20"/>
    </location>
</feature>
<reference evidence="6" key="2">
    <citation type="journal article" date="2021" name="PeerJ">
        <title>Extensive microbial diversity within the chicken gut microbiome revealed by metagenomics and culture.</title>
        <authorList>
            <person name="Gilroy R."/>
            <person name="Ravi A."/>
            <person name="Getino M."/>
            <person name="Pursley I."/>
            <person name="Horton D.L."/>
            <person name="Alikhan N.F."/>
            <person name="Baker D."/>
            <person name="Gharbi K."/>
            <person name="Hall N."/>
            <person name="Watson M."/>
            <person name="Adriaenssens E.M."/>
            <person name="Foster-Nyarko E."/>
            <person name="Jarju S."/>
            <person name="Secka A."/>
            <person name="Antonio M."/>
            <person name="Oren A."/>
            <person name="Chaudhuri R.R."/>
            <person name="La Ragione R."/>
            <person name="Hildebrand F."/>
            <person name="Pallen M.J."/>
        </authorList>
    </citation>
    <scope>NUCLEOTIDE SEQUENCE</scope>
    <source>
        <strain evidence="6">14700</strain>
    </source>
</reference>
<dbReference type="Gene3D" id="3.10.105.10">
    <property type="entry name" value="Dipeptide-binding Protein, Domain 3"/>
    <property type="match status" value="1"/>
</dbReference>
<gene>
    <name evidence="6" type="ORF">IAA72_08495</name>
</gene>
<keyword evidence="2" id="KW-0813">Transport</keyword>
<evidence type="ECO:0000313" key="6">
    <source>
        <dbReference type="EMBL" id="MBO8469807.1"/>
    </source>
</evidence>
<feature type="domain" description="Solute-binding protein family 5" evidence="5">
    <location>
        <begin position="79"/>
        <end position="427"/>
    </location>
</feature>
<dbReference type="InterPro" id="IPR000914">
    <property type="entry name" value="SBP_5_dom"/>
</dbReference>